<evidence type="ECO:0000313" key="6">
    <source>
        <dbReference type="Proteomes" id="UP000033648"/>
    </source>
</evidence>
<gene>
    <name evidence="5" type="ORF">JF69_15800</name>
</gene>
<sequence length="428" mass="46250">MRSRLKMMVAGITSIAAMVSLAACGRNADTGAEKDNTAVSHIGDSKASGQLTIWAMGNEGEKMNGFVKKFEQQNPDVKISVTSIPWSSYKDKFQTAIAAGTGPDVAMMGNTDMATYSKALSAVPADLDMSDLNAGLKASGKVGKTQLGVPMYVDTRVLYYRTDIAKQAGWDHAPKSWDELKAMSSDLKKTDGVKYGFFMFPTGTDSFQGMSPFAFSDGAQFVSKDNKAYTFDTPELKDALKYTTSLFKDGLADVNADVTPGSNMQQFVSGATPMMIEGPTAAGQIEELGGPGFADKYATAVVPAKESSTSFVGGCNWAVFKTSKNKQSAWKFIQWFTQPQTQVDWYKATADLPASGKAWKDKELAGNVKLQAFEEQLKHVHSMPVTFTWGEMGKAADTIYEKMNRGTVSVEDGLKELQQQADSIGTGM</sequence>
<dbReference type="OrthoDB" id="358201at2"/>
<comment type="caution">
    <text evidence="5">The sequence shown here is derived from an EMBL/GenBank/DDBJ whole genome shotgun (WGS) entry which is preliminary data.</text>
</comment>
<accession>A0A0F4KSK9</accession>
<keyword evidence="3 4" id="KW-0732">Signal</keyword>
<dbReference type="GO" id="GO:0055052">
    <property type="term" value="C:ATP-binding cassette (ABC) transporter complex, substrate-binding subunit-containing"/>
    <property type="evidence" value="ECO:0007669"/>
    <property type="project" value="TreeGrafter"/>
</dbReference>
<evidence type="ECO:0000313" key="5">
    <source>
        <dbReference type="EMBL" id="KJY49033.1"/>
    </source>
</evidence>
<dbReference type="Proteomes" id="UP000033648">
    <property type="component" value="Unassembled WGS sequence"/>
</dbReference>
<dbReference type="PATRIC" id="fig|1684.4.peg.1701"/>
<keyword evidence="2" id="KW-0813">Transport</keyword>
<feature type="signal peptide" evidence="4">
    <location>
        <begin position="1"/>
        <end position="22"/>
    </location>
</feature>
<dbReference type="EMBL" id="JWME01000014">
    <property type="protein sequence ID" value="KJY49033.1"/>
    <property type="molecule type" value="Genomic_DNA"/>
</dbReference>
<organism evidence="5 6">
    <name type="scientific">Bifidobacterium asteroides</name>
    <dbReference type="NCBI Taxonomy" id="1684"/>
    <lineage>
        <taxon>Bacteria</taxon>
        <taxon>Bacillati</taxon>
        <taxon>Actinomycetota</taxon>
        <taxon>Actinomycetes</taxon>
        <taxon>Bifidobacteriales</taxon>
        <taxon>Bifidobacteriaceae</taxon>
        <taxon>Bifidobacterium</taxon>
    </lineage>
</organism>
<dbReference type="PROSITE" id="PS51257">
    <property type="entry name" value="PROKAR_LIPOPROTEIN"/>
    <property type="match status" value="1"/>
</dbReference>
<dbReference type="PANTHER" id="PTHR30061:SF50">
    <property type="entry name" value="MALTOSE_MALTODEXTRIN-BINDING PERIPLASMIC PROTEIN"/>
    <property type="match status" value="1"/>
</dbReference>
<evidence type="ECO:0000256" key="4">
    <source>
        <dbReference type="SAM" id="SignalP"/>
    </source>
</evidence>
<dbReference type="InterPro" id="IPR006059">
    <property type="entry name" value="SBP"/>
</dbReference>
<name>A0A0F4KSK9_9BIFI</name>
<dbReference type="GO" id="GO:0015768">
    <property type="term" value="P:maltose transport"/>
    <property type="evidence" value="ECO:0007669"/>
    <property type="project" value="TreeGrafter"/>
</dbReference>
<dbReference type="Pfam" id="PF01547">
    <property type="entry name" value="SBP_bac_1"/>
    <property type="match status" value="1"/>
</dbReference>
<feature type="chain" id="PRO_5039431598" evidence="4">
    <location>
        <begin position="23"/>
        <end position="428"/>
    </location>
</feature>
<evidence type="ECO:0000256" key="1">
    <source>
        <dbReference type="ARBA" id="ARBA00008520"/>
    </source>
</evidence>
<dbReference type="PANTHER" id="PTHR30061">
    <property type="entry name" value="MALTOSE-BINDING PERIPLASMIC PROTEIN"/>
    <property type="match status" value="1"/>
</dbReference>
<dbReference type="Gene3D" id="3.40.190.10">
    <property type="entry name" value="Periplasmic binding protein-like II"/>
    <property type="match status" value="2"/>
</dbReference>
<reference evidence="5 6" key="1">
    <citation type="submission" date="2014-12" db="EMBL/GenBank/DDBJ databases">
        <title>Comparative genomics of the lactic acid bacteria isolated from the honey bee gut.</title>
        <authorList>
            <person name="Ellegaard K.M."/>
            <person name="Tamarit D."/>
            <person name="Javelind E."/>
            <person name="Olofsson T."/>
            <person name="Andersson S.G."/>
            <person name="Vasquez A."/>
        </authorList>
    </citation>
    <scope>NUCLEOTIDE SEQUENCE [LARGE SCALE GENOMIC DNA]</scope>
    <source>
        <strain evidence="5 6">Bin2</strain>
    </source>
</reference>
<dbReference type="GO" id="GO:1901982">
    <property type="term" value="F:maltose binding"/>
    <property type="evidence" value="ECO:0007669"/>
    <property type="project" value="TreeGrafter"/>
</dbReference>
<evidence type="ECO:0000256" key="2">
    <source>
        <dbReference type="ARBA" id="ARBA00022448"/>
    </source>
</evidence>
<dbReference type="AlphaFoldDB" id="A0A0F4KSK9"/>
<comment type="similarity">
    <text evidence="1">Belongs to the bacterial solute-binding protein 1 family.</text>
</comment>
<proteinExistence type="inferred from homology"/>
<protein>
    <submittedName>
        <fullName evidence="5">Extracellular solute-binding protein</fullName>
    </submittedName>
</protein>
<dbReference type="GO" id="GO:0042956">
    <property type="term" value="P:maltodextrin transmembrane transport"/>
    <property type="evidence" value="ECO:0007669"/>
    <property type="project" value="TreeGrafter"/>
</dbReference>
<dbReference type="SUPFAM" id="SSF53850">
    <property type="entry name" value="Periplasmic binding protein-like II"/>
    <property type="match status" value="1"/>
</dbReference>
<evidence type="ECO:0000256" key="3">
    <source>
        <dbReference type="ARBA" id="ARBA00022729"/>
    </source>
</evidence>